<feature type="transmembrane region" description="Helical" evidence="1">
    <location>
        <begin position="53"/>
        <end position="75"/>
    </location>
</feature>
<evidence type="ECO:0000256" key="1">
    <source>
        <dbReference type="SAM" id="Phobius"/>
    </source>
</evidence>
<evidence type="ECO:0000313" key="2">
    <source>
        <dbReference type="EMBL" id="MPQ34991.1"/>
    </source>
</evidence>
<keyword evidence="1" id="KW-0472">Membrane</keyword>
<dbReference type="Proteomes" id="UP000466799">
    <property type="component" value="Unassembled WGS sequence"/>
</dbReference>
<dbReference type="AlphaFoldDB" id="A0A843R1K9"/>
<organism evidence="2 3">
    <name type="scientific">Limosilactobacillus fermentum</name>
    <name type="common">Lactobacillus fermentum</name>
    <dbReference type="NCBI Taxonomy" id="1613"/>
    <lineage>
        <taxon>Bacteria</taxon>
        <taxon>Bacillati</taxon>
        <taxon>Bacillota</taxon>
        <taxon>Bacilli</taxon>
        <taxon>Lactobacillales</taxon>
        <taxon>Lactobacillaceae</taxon>
        <taxon>Limosilactobacillus</taxon>
    </lineage>
</organism>
<comment type="caution">
    <text evidence="2">The sequence shown here is derived from an EMBL/GenBank/DDBJ whole genome shotgun (WGS) entry which is preliminary data.</text>
</comment>
<keyword evidence="1" id="KW-1133">Transmembrane helix</keyword>
<feature type="non-terminal residue" evidence="2">
    <location>
        <position position="1"/>
    </location>
</feature>
<accession>A0A843R1K9</accession>
<reference evidence="2 3" key="1">
    <citation type="submission" date="2019-10" db="EMBL/GenBank/DDBJ databases">
        <title>Genome Sequencing and assembly of Lactobacillus fermentum I2, a lactic acid bacteria.</title>
        <authorList>
            <person name="Lopes L.S."/>
            <person name="Persinoti G.F."/>
            <person name="Riano-Pachon D.M."/>
            <person name="Labate C.A."/>
        </authorList>
    </citation>
    <scope>NUCLEOTIDE SEQUENCE [LARGE SCALE GENOMIC DNA]</scope>
    <source>
        <strain evidence="2 3">I2</strain>
    </source>
</reference>
<name>A0A843R1K9_LIMFE</name>
<protein>
    <submittedName>
        <fullName evidence="2">Lipopolysaccharide biosynthesis protein</fullName>
    </submittedName>
</protein>
<keyword evidence="1" id="KW-0812">Transmembrane</keyword>
<sequence>GNAKEATQVVNAVVDAAKTELPKISPSTGTISTFAKAKVKDADSQTSPSTKKYLLAGVAVGLIVGMVLAFTVTTWRNLI</sequence>
<gene>
    <name evidence="2" type="ORF">GC247_03515</name>
</gene>
<proteinExistence type="predicted"/>
<evidence type="ECO:0000313" key="3">
    <source>
        <dbReference type="Proteomes" id="UP000466799"/>
    </source>
</evidence>
<dbReference type="EMBL" id="WHJL01000018">
    <property type="protein sequence ID" value="MPQ34991.1"/>
    <property type="molecule type" value="Genomic_DNA"/>
</dbReference>